<organism evidence="8">
    <name type="scientific">Candidatus Moduliflexus flocculans</name>
    <dbReference type="NCBI Taxonomy" id="1499966"/>
    <lineage>
        <taxon>Bacteria</taxon>
        <taxon>Candidatus Moduliflexota</taxon>
        <taxon>Candidatus Moduliflexia</taxon>
        <taxon>Candidatus Moduliflexales</taxon>
        <taxon>Candidatus Moduliflexaceae</taxon>
    </lineage>
</organism>
<dbReference type="Pfam" id="PF25045">
    <property type="entry name" value="vWA_Ro60"/>
    <property type="match status" value="1"/>
</dbReference>
<evidence type="ECO:0000259" key="7">
    <source>
        <dbReference type="PROSITE" id="PS50988"/>
    </source>
</evidence>
<dbReference type="STRING" id="1499966.U14_05207"/>
<dbReference type="SUPFAM" id="SSF140864">
    <property type="entry name" value="TROVE domain-like"/>
    <property type="match status" value="1"/>
</dbReference>
<dbReference type="EMBL" id="DF820460">
    <property type="protein sequence ID" value="GAK53930.1"/>
    <property type="molecule type" value="Genomic_DNA"/>
</dbReference>
<dbReference type="InterPro" id="IPR037214">
    <property type="entry name" value="TROVE_dom_sf"/>
</dbReference>
<protein>
    <submittedName>
        <fullName evidence="8">TROVE domain protein</fullName>
    </submittedName>
</protein>
<dbReference type="GO" id="GO:0005737">
    <property type="term" value="C:cytoplasm"/>
    <property type="evidence" value="ECO:0007669"/>
    <property type="project" value="UniProtKB-SubCell"/>
</dbReference>
<comment type="subcellular location">
    <subcellularLocation>
        <location evidence="1">Cytoplasm</location>
    </subcellularLocation>
</comment>
<feature type="domain" description="TROVE" evidence="7">
    <location>
        <begin position="11"/>
        <end position="330"/>
    </location>
</feature>
<evidence type="ECO:0000256" key="2">
    <source>
        <dbReference type="ARBA" id="ARBA00007814"/>
    </source>
</evidence>
<dbReference type="InterPro" id="IPR056800">
    <property type="entry name" value="vWA_Ro60"/>
</dbReference>
<evidence type="ECO:0000256" key="5">
    <source>
        <dbReference type="ARBA" id="ARBA00022884"/>
    </source>
</evidence>
<dbReference type="PANTHER" id="PTHR14202:SF0">
    <property type="entry name" value="RNA-BINDING PROTEIN RO60"/>
    <property type="match status" value="1"/>
</dbReference>
<accession>A0A081BR99</accession>
<name>A0A081BR99_9BACT</name>
<evidence type="ECO:0000256" key="1">
    <source>
        <dbReference type="ARBA" id="ARBA00004496"/>
    </source>
</evidence>
<keyword evidence="4" id="KW-0479">Metal-binding</keyword>
<evidence type="ECO:0000256" key="3">
    <source>
        <dbReference type="ARBA" id="ARBA00022490"/>
    </source>
</evidence>
<dbReference type="PROSITE" id="PS50988">
    <property type="entry name" value="TROVE"/>
    <property type="match status" value="1"/>
</dbReference>
<dbReference type="PANTHER" id="PTHR14202">
    <property type="entry name" value="60 KDA RIBONUCLEOPROTEIN SSA/RO"/>
    <property type="match status" value="1"/>
</dbReference>
<sequence length="440" mass="49411">MAKINVARQPIFTHEGAIAKHISAEQQLRRSVMACLLWEDEFYESGQSIAARIAELVPKVEAQNVAKMAIEARVAMKLRHAPLWLAREMARHAPHKQAVAETLACVIQRADELSEFLAMYWKDGKQPLSAQVKKGLAAAFGKFDEYQLAKYNRDNAITLRDVLFLCHAKPKDAAQDALWKRLIDGELTVPDTWEVALSAQDGVSKKEKWERLLKEGRLGAMALLRNLRNMKQEQVDNALVVRALRAIKAEKVLPFRFIAAARYAPQWEQYLEDAMFKCLAAQEKASGKTVLLIDVSGSMDAQISARSEMTRMDAACGLAVLAREIYPQVEIFTFSNQTTQVPARRGFALRDAVVNSQPHSGTYLGKAIQDVEHAVKQYDRLIVLTDEQSHDRVAEPKGRSYLINVASNKNGVGYGAWTHIDGWSESVITYIQELERFDSS</sequence>
<dbReference type="SUPFAM" id="SSF53300">
    <property type="entry name" value="vWA-like"/>
    <property type="match status" value="1"/>
</dbReference>
<evidence type="ECO:0000313" key="8">
    <source>
        <dbReference type="EMBL" id="GAK53930.1"/>
    </source>
</evidence>
<dbReference type="InterPro" id="IPR036465">
    <property type="entry name" value="vWFA_dom_sf"/>
</dbReference>
<keyword evidence="5" id="KW-0694">RNA-binding</keyword>
<gene>
    <name evidence="8" type="ORF">U14_05207</name>
</gene>
<dbReference type="Proteomes" id="UP000030700">
    <property type="component" value="Unassembled WGS sequence"/>
</dbReference>
<dbReference type="GO" id="GO:1990904">
    <property type="term" value="C:ribonucleoprotein complex"/>
    <property type="evidence" value="ECO:0007669"/>
    <property type="project" value="UniProtKB-KW"/>
</dbReference>
<evidence type="ECO:0000256" key="6">
    <source>
        <dbReference type="ARBA" id="ARBA00023274"/>
    </source>
</evidence>
<evidence type="ECO:0000256" key="4">
    <source>
        <dbReference type="ARBA" id="ARBA00022723"/>
    </source>
</evidence>
<reference evidence="8" key="1">
    <citation type="journal article" date="2015" name="PeerJ">
        <title>First genomic representation of candidate bacterial phylum KSB3 points to enhanced environmental sensing as a trigger of wastewater bulking.</title>
        <authorList>
            <person name="Sekiguchi Y."/>
            <person name="Ohashi A."/>
            <person name="Parks D.H."/>
            <person name="Yamauchi T."/>
            <person name="Tyson G.W."/>
            <person name="Hugenholtz P."/>
        </authorList>
    </citation>
    <scope>NUCLEOTIDE SEQUENCE [LARGE SCALE GENOMIC DNA]</scope>
</reference>
<dbReference type="AlphaFoldDB" id="A0A081BR99"/>
<keyword evidence="6" id="KW-0687">Ribonucleoprotein</keyword>
<dbReference type="Pfam" id="PF05731">
    <property type="entry name" value="TROVE"/>
    <property type="match status" value="1"/>
</dbReference>
<keyword evidence="9" id="KW-1185">Reference proteome</keyword>
<comment type="similarity">
    <text evidence="2">Belongs to the Ro 60 kDa family.</text>
</comment>
<dbReference type="GO" id="GO:0003723">
    <property type="term" value="F:RNA binding"/>
    <property type="evidence" value="ECO:0007669"/>
    <property type="project" value="UniProtKB-KW"/>
</dbReference>
<dbReference type="InterPro" id="IPR008858">
    <property type="entry name" value="TROVE_dom"/>
</dbReference>
<dbReference type="HOGENOM" id="CLU_041119_0_0_0"/>
<evidence type="ECO:0000313" key="9">
    <source>
        <dbReference type="Proteomes" id="UP000030700"/>
    </source>
</evidence>
<dbReference type="CDD" id="cd00198">
    <property type="entry name" value="vWFA"/>
    <property type="match status" value="1"/>
</dbReference>
<proteinExistence type="inferred from homology"/>
<keyword evidence="3" id="KW-0963">Cytoplasm</keyword>
<dbReference type="InterPro" id="IPR040322">
    <property type="entry name" value="TROVE2"/>
</dbReference>
<dbReference type="GO" id="GO:0046872">
    <property type="term" value="F:metal ion binding"/>
    <property type="evidence" value="ECO:0007669"/>
    <property type="project" value="UniProtKB-KW"/>
</dbReference>
<dbReference type="Gene3D" id="3.40.50.410">
    <property type="entry name" value="von Willebrand factor, type A domain"/>
    <property type="match status" value="1"/>
</dbReference>